<protein>
    <submittedName>
        <fullName evidence="2">DUF1434 domain-containing protein</fullName>
    </submittedName>
</protein>
<dbReference type="EMBL" id="BPEU01000016">
    <property type="protein sequence ID" value="GIU41748.1"/>
    <property type="molecule type" value="Genomic_DNA"/>
</dbReference>
<evidence type="ECO:0000313" key="2">
    <source>
        <dbReference type="EMBL" id="GIU41748.1"/>
    </source>
</evidence>
<dbReference type="STRING" id="23.BEL05_10950"/>
<dbReference type="InterPro" id="IPR009883">
    <property type="entry name" value="YgfX"/>
</dbReference>
<evidence type="ECO:0000313" key="3">
    <source>
        <dbReference type="EMBL" id="OEG72781.1"/>
    </source>
</evidence>
<feature type="transmembrane region" description="Helical" evidence="1">
    <location>
        <begin position="20"/>
        <end position="37"/>
    </location>
</feature>
<keyword evidence="1" id="KW-0812">Transmembrane</keyword>
<dbReference type="OrthoDB" id="6399627at2"/>
<dbReference type="AlphaFoldDB" id="A0A1E5IQE8"/>
<gene>
    <name evidence="3" type="ORF">BEL05_10950</name>
    <name evidence="2" type="ORF">TUM3794_23430</name>
</gene>
<dbReference type="Proteomes" id="UP000095230">
    <property type="component" value="Unassembled WGS sequence"/>
</dbReference>
<evidence type="ECO:0000313" key="4">
    <source>
        <dbReference type="Proteomes" id="UP000095230"/>
    </source>
</evidence>
<keyword evidence="5" id="KW-1185">Reference proteome</keyword>
<reference evidence="3 4" key="1">
    <citation type="submission" date="2016-07" db="EMBL/GenBank/DDBJ databases">
        <title>Whole-genome of two Shewanella species isolated from a digestive organ of sea cucumber Apostichopus japonicus Selenka 1867.</title>
        <authorList>
            <person name="Hong H.-H."/>
            <person name="Choi H."/>
            <person name="Cheon S."/>
            <person name="Oh J.-S."/>
            <person name="Lee H.-G."/>
            <person name="Park C."/>
        </authorList>
    </citation>
    <scope>NUCLEOTIDE SEQUENCE [LARGE SCALE GENOMIC DNA]</scope>
    <source>
        <strain evidence="3 4">CSB03KR</strain>
    </source>
</reference>
<keyword evidence="1" id="KW-0472">Membrane</keyword>
<dbReference type="RefSeq" id="WP_069671872.1">
    <property type="nucleotide sequence ID" value="NZ_BPEU01000016.1"/>
</dbReference>
<dbReference type="Proteomes" id="UP000773469">
    <property type="component" value="Unassembled WGS sequence"/>
</dbReference>
<keyword evidence="1" id="KW-1133">Transmembrane helix</keyword>
<comment type="caution">
    <text evidence="3">The sequence shown here is derived from an EMBL/GenBank/DDBJ whole genome shotgun (WGS) entry which is preliminary data.</text>
</comment>
<organism evidence="3 4">
    <name type="scientific">Shewanella colwelliana</name>
    <name type="common">Alteromonas colwelliana</name>
    <dbReference type="NCBI Taxonomy" id="23"/>
    <lineage>
        <taxon>Bacteria</taxon>
        <taxon>Pseudomonadati</taxon>
        <taxon>Pseudomonadota</taxon>
        <taxon>Gammaproteobacteria</taxon>
        <taxon>Alteromonadales</taxon>
        <taxon>Shewanellaceae</taxon>
        <taxon>Shewanella</taxon>
    </lineage>
</organism>
<proteinExistence type="predicted"/>
<sequence length="136" mass="15946">MVVQRHNFSITASIDQRLSLVVFTSICLTSFLAWPSFTITWYIILRYACAMLLLSYLGWQFYQLKTWHCSFWIDEAGKAGLSKPNISCQLKRFWVSPFAVVFQLKNDQSSHFVIVWRDMLDDTSYRHLCRLVLAHG</sequence>
<accession>A0A1E5IQE8</accession>
<dbReference type="Pfam" id="PF07254">
    <property type="entry name" value="Cpta_toxin"/>
    <property type="match status" value="1"/>
</dbReference>
<name>A0A1E5IQE8_SHECO</name>
<dbReference type="EMBL" id="MCBT01000046">
    <property type="protein sequence ID" value="OEG72781.1"/>
    <property type="molecule type" value="Genomic_DNA"/>
</dbReference>
<reference evidence="2 5" key="2">
    <citation type="submission" date="2021-05" db="EMBL/GenBank/DDBJ databases">
        <title>Molecular characterization for Shewanella algae harboring chromosomal blaOXA-55-like strains isolated from clinical and environment sample.</title>
        <authorList>
            <person name="Ohama Y."/>
            <person name="Aoki K."/>
            <person name="Harada S."/>
            <person name="Moriya K."/>
            <person name="Ishii Y."/>
            <person name="Tateda K."/>
        </authorList>
    </citation>
    <scope>NUCLEOTIDE SEQUENCE [LARGE SCALE GENOMIC DNA]</scope>
    <source>
        <strain evidence="2 5">MBTL60-118</strain>
    </source>
</reference>
<evidence type="ECO:0000313" key="5">
    <source>
        <dbReference type="Proteomes" id="UP000773469"/>
    </source>
</evidence>
<evidence type="ECO:0000256" key="1">
    <source>
        <dbReference type="SAM" id="Phobius"/>
    </source>
</evidence>